<organism evidence="2 3">
    <name type="scientific">Vibrio qingdaonensis</name>
    <dbReference type="NCBI Taxonomy" id="2829491"/>
    <lineage>
        <taxon>Bacteria</taxon>
        <taxon>Pseudomonadati</taxon>
        <taxon>Pseudomonadota</taxon>
        <taxon>Gammaproteobacteria</taxon>
        <taxon>Vibrionales</taxon>
        <taxon>Vibrionaceae</taxon>
        <taxon>Vibrio</taxon>
    </lineage>
</organism>
<dbReference type="AlphaFoldDB" id="A0A9X3HVQ6"/>
<name>A0A9X3HVQ6_9VIBR</name>
<feature type="region of interest" description="Disordered" evidence="1">
    <location>
        <begin position="26"/>
        <end position="57"/>
    </location>
</feature>
<evidence type="ECO:0000313" key="3">
    <source>
        <dbReference type="Proteomes" id="UP001155587"/>
    </source>
</evidence>
<proteinExistence type="predicted"/>
<reference evidence="2" key="1">
    <citation type="submission" date="2022-02" db="EMBL/GenBank/DDBJ databases">
        <title>Vibrio sp. nov, a new bacterium isolated from seawater.</title>
        <authorList>
            <person name="Yuan Y."/>
        </authorList>
    </citation>
    <scope>NUCLEOTIDE SEQUENCE</scope>
    <source>
        <strain evidence="2">ZSDZ65</strain>
    </source>
</reference>
<comment type="caution">
    <text evidence="2">The sequence shown here is derived from an EMBL/GenBank/DDBJ whole genome shotgun (WGS) entry which is preliminary data.</text>
</comment>
<dbReference type="RefSeq" id="WP_265673986.1">
    <property type="nucleotide sequence ID" value="NZ_JAKRRY010000005.1"/>
</dbReference>
<keyword evidence="3" id="KW-1185">Reference proteome</keyword>
<evidence type="ECO:0000313" key="2">
    <source>
        <dbReference type="EMBL" id="MCW8345576.1"/>
    </source>
</evidence>
<protein>
    <submittedName>
        <fullName evidence="2">Uncharacterized protein</fullName>
    </submittedName>
</protein>
<gene>
    <name evidence="2" type="ORF">MD535_06070</name>
</gene>
<sequence>MDYLTKTPASWMNPLHIQKERDKSMPLKSDINPTAIPTNNPLYNSNSGQSPAPTFTP</sequence>
<feature type="compositionally biased region" description="Polar residues" evidence="1">
    <location>
        <begin position="31"/>
        <end position="57"/>
    </location>
</feature>
<evidence type="ECO:0000256" key="1">
    <source>
        <dbReference type="SAM" id="MobiDB-lite"/>
    </source>
</evidence>
<dbReference type="EMBL" id="JAKRRY010000005">
    <property type="protein sequence ID" value="MCW8345576.1"/>
    <property type="molecule type" value="Genomic_DNA"/>
</dbReference>
<dbReference type="Proteomes" id="UP001155587">
    <property type="component" value="Unassembled WGS sequence"/>
</dbReference>
<accession>A0A9X3HVQ6</accession>